<dbReference type="AlphaFoldDB" id="Q21NP5"/>
<feature type="transmembrane region" description="Helical" evidence="6">
    <location>
        <begin position="246"/>
        <end position="267"/>
    </location>
</feature>
<evidence type="ECO:0000256" key="1">
    <source>
        <dbReference type="ARBA" id="ARBA00004651"/>
    </source>
</evidence>
<keyword evidence="5 6" id="KW-0472">Membrane</keyword>
<feature type="transmembrane region" description="Helical" evidence="6">
    <location>
        <begin position="273"/>
        <end position="292"/>
    </location>
</feature>
<feature type="transmembrane region" description="Helical" evidence="6">
    <location>
        <begin position="114"/>
        <end position="138"/>
    </location>
</feature>
<dbReference type="InterPro" id="IPR022791">
    <property type="entry name" value="L-PG_synthase/AglD"/>
</dbReference>
<accession>Q21NP5</accession>
<dbReference type="GeneID" id="98612118"/>
<name>Q21NP5_SACD2</name>
<dbReference type="GO" id="GO:0005886">
    <property type="term" value="C:plasma membrane"/>
    <property type="evidence" value="ECO:0007669"/>
    <property type="project" value="UniProtKB-SubCell"/>
</dbReference>
<dbReference type="Pfam" id="PF03706">
    <property type="entry name" value="LPG_synthase_TM"/>
    <property type="match status" value="1"/>
</dbReference>
<feature type="transmembrane region" description="Helical" evidence="6">
    <location>
        <begin position="73"/>
        <end position="94"/>
    </location>
</feature>
<evidence type="ECO:0000256" key="4">
    <source>
        <dbReference type="ARBA" id="ARBA00022989"/>
    </source>
</evidence>
<sequence>MQQSLAFNIIKIVLVMVLLTVVGWVAIRYLDIAHAVSAAPTISLVGIISLYGLSHVFRMVRLALLTLDQRKQILPLVTMHAVTAFPSSFFPFKIGEVLRLIGLFALFDNKHKALAIWLVERFGDISVISLFILLLYLFDVAIPQALGYVFILFISVSVLSLLAFYATAKMLLFLNRYLVLSSSTARGLRILRASHQLRHLEATIIASLEGRFFAMLLTSVAIWACEILAVVAFIRSVSTSLNEITTYFISILSGNVPPVLSGVIETFTINKSITLAAMAVVFSLITLVVLQLRRANS</sequence>
<dbReference type="Proteomes" id="UP000001947">
    <property type="component" value="Chromosome"/>
</dbReference>
<organism evidence="7 8">
    <name type="scientific">Saccharophagus degradans (strain 2-40 / ATCC 43961 / DSM 17024)</name>
    <dbReference type="NCBI Taxonomy" id="203122"/>
    <lineage>
        <taxon>Bacteria</taxon>
        <taxon>Pseudomonadati</taxon>
        <taxon>Pseudomonadota</taxon>
        <taxon>Gammaproteobacteria</taxon>
        <taxon>Cellvibrionales</taxon>
        <taxon>Cellvibrionaceae</taxon>
        <taxon>Saccharophagus</taxon>
    </lineage>
</organism>
<keyword evidence="2" id="KW-1003">Cell membrane</keyword>
<feature type="transmembrane region" description="Helical" evidence="6">
    <location>
        <begin position="5"/>
        <end position="26"/>
    </location>
</feature>
<evidence type="ECO:0000256" key="2">
    <source>
        <dbReference type="ARBA" id="ARBA00022475"/>
    </source>
</evidence>
<gene>
    <name evidence="7" type="ordered locus">Sde_0420</name>
</gene>
<comment type="subcellular location">
    <subcellularLocation>
        <location evidence="1">Cell membrane</location>
        <topology evidence="1">Multi-pass membrane protein</topology>
    </subcellularLocation>
</comment>
<dbReference type="OrthoDB" id="8781774at2"/>
<evidence type="ECO:0000256" key="5">
    <source>
        <dbReference type="ARBA" id="ARBA00023136"/>
    </source>
</evidence>
<evidence type="ECO:0000313" key="7">
    <source>
        <dbReference type="EMBL" id="ABD79684.1"/>
    </source>
</evidence>
<reference evidence="7 8" key="1">
    <citation type="journal article" date="2008" name="PLoS Genet.">
        <title>Complete genome sequence of the complex carbohydrate-degrading marine bacterium, Saccharophagus degradans strain 2-40 T.</title>
        <authorList>
            <person name="Weiner R.M."/>
            <person name="Taylor L.E.II."/>
            <person name="Henrissat B."/>
            <person name="Hauser L."/>
            <person name="Land M."/>
            <person name="Coutinho P.M."/>
            <person name="Rancurel C."/>
            <person name="Saunders E.H."/>
            <person name="Longmire A.G."/>
            <person name="Zhang H."/>
            <person name="Bayer E.A."/>
            <person name="Gilbert H.J."/>
            <person name="Larimer F."/>
            <person name="Zhulin I.B."/>
            <person name="Ekborg N.A."/>
            <person name="Lamed R."/>
            <person name="Richardson P.M."/>
            <person name="Borovok I."/>
            <person name="Hutcheson S."/>
        </authorList>
    </citation>
    <scope>NUCLEOTIDE SEQUENCE [LARGE SCALE GENOMIC DNA]</scope>
    <source>
        <strain evidence="8">2-40 / ATCC 43961 / DSM 17024</strain>
    </source>
</reference>
<keyword evidence="4 6" id="KW-1133">Transmembrane helix</keyword>
<feature type="transmembrane region" description="Helical" evidence="6">
    <location>
        <begin position="145"/>
        <end position="168"/>
    </location>
</feature>
<dbReference type="KEGG" id="sde:Sde_0420"/>
<evidence type="ECO:0000313" key="8">
    <source>
        <dbReference type="Proteomes" id="UP000001947"/>
    </source>
</evidence>
<protein>
    <submittedName>
        <fullName evidence="7">Uncharacterized protein</fullName>
    </submittedName>
</protein>
<keyword evidence="3 6" id="KW-0812">Transmembrane</keyword>
<dbReference type="STRING" id="203122.Sde_0420"/>
<dbReference type="HOGENOM" id="CLU_942393_0_0_6"/>
<keyword evidence="8" id="KW-1185">Reference proteome</keyword>
<feature type="transmembrane region" description="Helical" evidence="6">
    <location>
        <begin position="32"/>
        <end position="53"/>
    </location>
</feature>
<evidence type="ECO:0000256" key="6">
    <source>
        <dbReference type="SAM" id="Phobius"/>
    </source>
</evidence>
<feature type="transmembrane region" description="Helical" evidence="6">
    <location>
        <begin position="212"/>
        <end position="234"/>
    </location>
</feature>
<proteinExistence type="predicted"/>
<dbReference type="RefSeq" id="WP_011466908.1">
    <property type="nucleotide sequence ID" value="NC_007912.1"/>
</dbReference>
<dbReference type="EMBL" id="CP000282">
    <property type="protein sequence ID" value="ABD79684.1"/>
    <property type="molecule type" value="Genomic_DNA"/>
</dbReference>
<evidence type="ECO:0000256" key="3">
    <source>
        <dbReference type="ARBA" id="ARBA00022692"/>
    </source>
</evidence>